<dbReference type="Gene3D" id="3.20.20.190">
    <property type="entry name" value="Phosphatidylinositol (PI) phosphodiesterase"/>
    <property type="match status" value="1"/>
</dbReference>
<evidence type="ECO:0000313" key="3">
    <source>
        <dbReference type="Proteomes" id="UP000703674"/>
    </source>
</evidence>
<name>A0ABX1D5L7_9FLAO</name>
<dbReference type="InterPro" id="IPR017946">
    <property type="entry name" value="PLC-like_Pdiesterase_TIM-brl"/>
</dbReference>
<feature type="domain" description="GP-PDE" evidence="1">
    <location>
        <begin position="6"/>
        <end position="100"/>
    </location>
</feature>
<keyword evidence="3" id="KW-1185">Reference proteome</keyword>
<accession>A0ABX1D5L7</accession>
<dbReference type="SUPFAM" id="SSF51695">
    <property type="entry name" value="PLC-like phosphodiesterases"/>
    <property type="match status" value="1"/>
</dbReference>
<dbReference type="Proteomes" id="UP000703674">
    <property type="component" value="Unassembled WGS sequence"/>
</dbReference>
<protein>
    <submittedName>
        <fullName evidence="2">Glycerophosphodiester phosphodiesterase</fullName>
    </submittedName>
</protein>
<evidence type="ECO:0000259" key="1">
    <source>
        <dbReference type="PROSITE" id="PS51704"/>
    </source>
</evidence>
<organism evidence="2 3">
    <name type="scientific">Salinimicrobium oceani</name>
    <dbReference type="NCBI Taxonomy" id="2722702"/>
    <lineage>
        <taxon>Bacteria</taxon>
        <taxon>Pseudomonadati</taxon>
        <taxon>Bacteroidota</taxon>
        <taxon>Flavobacteriia</taxon>
        <taxon>Flavobacteriales</taxon>
        <taxon>Flavobacteriaceae</taxon>
        <taxon>Salinimicrobium</taxon>
    </lineage>
</organism>
<feature type="non-terminal residue" evidence="2">
    <location>
        <position position="1"/>
    </location>
</feature>
<dbReference type="Pfam" id="PF03009">
    <property type="entry name" value="GDPD"/>
    <property type="match status" value="1"/>
</dbReference>
<dbReference type="PROSITE" id="PS51704">
    <property type="entry name" value="GP_PDE"/>
    <property type="match status" value="1"/>
</dbReference>
<dbReference type="RefSeq" id="WP_262887267.1">
    <property type="nucleotide sequence ID" value="NZ_JAAVJR010001492.1"/>
</dbReference>
<proteinExistence type="predicted"/>
<feature type="non-terminal residue" evidence="2">
    <location>
        <position position="100"/>
    </location>
</feature>
<dbReference type="PANTHER" id="PTHR46211:SF14">
    <property type="entry name" value="GLYCEROPHOSPHODIESTER PHOSPHODIESTERASE"/>
    <property type="match status" value="1"/>
</dbReference>
<sequence length="100" mass="11229">LTNPDVEVIGHRGHVSAYPENTIEGFLSAVAIGAGALELDLVISADQKVVVSHEPYMKAVYMLTPDGKRINKKKEREYNLFEMSYDSIRKYKSGRITNSR</sequence>
<dbReference type="PANTHER" id="PTHR46211">
    <property type="entry name" value="GLYCEROPHOSPHORYL DIESTER PHOSPHODIESTERASE"/>
    <property type="match status" value="1"/>
</dbReference>
<reference evidence="2 3" key="1">
    <citation type="submission" date="2020-03" db="EMBL/GenBank/DDBJ databases">
        <title>Salinimicrobium sp. nov, isolated from SCS.</title>
        <authorList>
            <person name="Cao W.R."/>
        </authorList>
    </citation>
    <scope>NUCLEOTIDE SEQUENCE [LARGE SCALE GENOMIC DNA]</scope>
    <source>
        <strain evidence="3">J15B91</strain>
    </source>
</reference>
<comment type="caution">
    <text evidence="2">The sequence shown here is derived from an EMBL/GenBank/DDBJ whole genome shotgun (WGS) entry which is preliminary data.</text>
</comment>
<dbReference type="EMBL" id="JAAVJR010001492">
    <property type="protein sequence ID" value="NJW55743.1"/>
    <property type="molecule type" value="Genomic_DNA"/>
</dbReference>
<gene>
    <name evidence="2" type="ORF">HC175_22780</name>
</gene>
<evidence type="ECO:0000313" key="2">
    <source>
        <dbReference type="EMBL" id="NJW55743.1"/>
    </source>
</evidence>
<dbReference type="InterPro" id="IPR030395">
    <property type="entry name" value="GP_PDE_dom"/>
</dbReference>